<dbReference type="SUPFAM" id="SSF54189">
    <property type="entry name" value="Ribosomal proteins S24e, L23 and L15e"/>
    <property type="match status" value="1"/>
</dbReference>
<dbReference type="InterPro" id="IPR024794">
    <property type="entry name" value="Rbsml_eL15_core_dom_sf"/>
</dbReference>
<dbReference type="Gene3D" id="3.40.1120.10">
    <property type="entry name" value="Ribosomal protein l15e"/>
    <property type="match status" value="1"/>
</dbReference>
<proteinExistence type="inferred from homology"/>
<feature type="compositionally biased region" description="Basic residues" evidence="5">
    <location>
        <begin position="177"/>
        <end position="189"/>
    </location>
</feature>
<dbReference type="NCBIfam" id="NF003269">
    <property type="entry name" value="PRK04243.1"/>
    <property type="match status" value="1"/>
</dbReference>
<feature type="region of interest" description="Disordered" evidence="5">
    <location>
        <begin position="164"/>
        <end position="189"/>
    </location>
</feature>
<dbReference type="AlphaFoldDB" id="A0A497JI32"/>
<comment type="caution">
    <text evidence="6">The sequence shown here is derived from an EMBL/GenBank/DDBJ whole genome shotgun (WGS) entry which is preliminary data.</text>
</comment>
<dbReference type="Pfam" id="PF00827">
    <property type="entry name" value="Ribosomal_L15e"/>
    <property type="match status" value="1"/>
</dbReference>
<keyword evidence="3" id="KW-0687">Ribonucleoprotein</keyword>
<evidence type="ECO:0000313" key="6">
    <source>
        <dbReference type="EMBL" id="RLG68913.1"/>
    </source>
</evidence>
<evidence type="ECO:0000256" key="1">
    <source>
        <dbReference type="ARBA" id="ARBA00006857"/>
    </source>
</evidence>
<name>A0A497JI32_9ARCH</name>
<evidence type="ECO:0000256" key="4">
    <source>
        <dbReference type="ARBA" id="ARBA00035535"/>
    </source>
</evidence>
<dbReference type="PANTHER" id="PTHR11847">
    <property type="entry name" value="RIBOSOMAL PROTEIN L15"/>
    <property type="match status" value="1"/>
</dbReference>
<dbReference type="GO" id="GO:0022625">
    <property type="term" value="C:cytosolic large ribosomal subunit"/>
    <property type="evidence" value="ECO:0007669"/>
    <property type="project" value="TreeGrafter"/>
</dbReference>
<dbReference type="EMBL" id="QMWO01000111">
    <property type="protein sequence ID" value="RLG68913.1"/>
    <property type="molecule type" value="Genomic_DNA"/>
</dbReference>
<dbReference type="Proteomes" id="UP000277633">
    <property type="component" value="Unassembled WGS sequence"/>
</dbReference>
<dbReference type="InterPro" id="IPR012678">
    <property type="entry name" value="Ribosomal_uL23/eL15/eS24_sf"/>
</dbReference>
<evidence type="ECO:0000256" key="2">
    <source>
        <dbReference type="ARBA" id="ARBA00022980"/>
    </source>
</evidence>
<accession>A0A497JI32</accession>
<dbReference type="GO" id="GO:0002181">
    <property type="term" value="P:cytoplasmic translation"/>
    <property type="evidence" value="ECO:0007669"/>
    <property type="project" value="TreeGrafter"/>
</dbReference>
<dbReference type="SMART" id="SM01384">
    <property type="entry name" value="Ribosomal_L15e"/>
    <property type="match status" value="1"/>
</dbReference>
<evidence type="ECO:0000313" key="7">
    <source>
        <dbReference type="Proteomes" id="UP000277633"/>
    </source>
</evidence>
<evidence type="ECO:0000256" key="3">
    <source>
        <dbReference type="ARBA" id="ARBA00023274"/>
    </source>
</evidence>
<protein>
    <recommendedName>
        <fullName evidence="4">50S ribosomal protein L15e</fullName>
    </recommendedName>
</protein>
<dbReference type="InterPro" id="IPR000439">
    <property type="entry name" value="Ribosomal_eL15"/>
</dbReference>
<dbReference type="PANTHER" id="PTHR11847:SF4">
    <property type="entry name" value="LARGE RIBOSOMAL SUBUNIT PROTEIN EL15"/>
    <property type="match status" value="1"/>
</dbReference>
<organism evidence="6 7">
    <name type="scientific">Candidatus Iainarchaeum sp</name>
    <dbReference type="NCBI Taxonomy" id="3101447"/>
    <lineage>
        <taxon>Archaea</taxon>
        <taxon>Candidatus Iainarchaeota</taxon>
        <taxon>Candidatus Iainarchaeia</taxon>
        <taxon>Candidatus Iainarchaeales</taxon>
        <taxon>Candidatus Iainarchaeaceae</taxon>
        <taxon>Candidatus Iainarchaeum</taxon>
    </lineage>
</organism>
<dbReference type="GO" id="GO:0003735">
    <property type="term" value="F:structural constituent of ribosome"/>
    <property type="evidence" value="ECO:0007669"/>
    <property type="project" value="InterPro"/>
</dbReference>
<evidence type="ECO:0000256" key="5">
    <source>
        <dbReference type="SAM" id="MobiDB-lite"/>
    </source>
</evidence>
<dbReference type="GO" id="GO:0003723">
    <property type="term" value="F:RNA binding"/>
    <property type="evidence" value="ECO:0007669"/>
    <property type="project" value="TreeGrafter"/>
</dbReference>
<gene>
    <name evidence="6" type="ORF">DRO07_02935</name>
</gene>
<keyword evidence="2 6" id="KW-0689">Ribosomal protein</keyword>
<comment type="similarity">
    <text evidence="1">Belongs to the eukaryotic ribosomal protein eL15 family.</text>
</comment>
<sequence length="189" mass="21751">MVGELSATKYIAETLQKEYKGEKGAYNYKKLYKDKLVEYRKSELAVVRLEKPSNLPRARALGYKAKKGFIVVRVRVRKGSGAHKRPRAGRRPKRMGIKKLTRNISIQRIAEQRASRKYPNCEVLNSYWVGEDGRHEYYEVILVDRSAPEIKADKDIGWICSSKHKGRAERGLTSAAKKARKSKKKTKKK</sequence>
<reference evidence="6 7" key="1">
    <citation type="submission" date="2018-06" db="EMBL/GenBank/DDBJ databases">
        <title>Extensive metabolic versatility and redundancy in microbially diverse, dynamic hydrothermal sediments.</title>
        <authorList>
            <person name="Dombrowski N."/>
            <person name="Teske A."/>
            <person name="Baker B.J."/>
        </authorList>
    </citation>
    <scope>NUCLEOTIDE SEQUENCE [LARGE SCALE GENOMIC DNA]</scope>
    <source>
        <strain evidence="6">B9_G13</strain>
    </source>
</reference>